<organism evidence="3 4">
    <name type="scientific">Ornithinimicrobium ciconiae</name>
    <dbReference type="NCBI Taxonomy" id="2594265"/>
    <lineage>
        <taxon>Bacteria</taxon>
        <taxon>Bacillati</taxon>
        <taxon>Actinomycetota</taxon>
        <taxon>Actinomycetes</taxon>
        <taxon>Micrococcales</taxon>
        <taxon>Ornithinimicrobiaceae</taxon>
        <taxon>Ornithinimicrobium</taxon>
    </lineage>
</organism>
<protein>
    <submittedName>
        <fullName evidence="3">Uncharacterized protein</fullName>
    </submittedName>
</protein>
<feature type="transmembrane region" description="Helical" evidence="2">
    <location>
        <begin position="61"/>
        <end position="80"/>
    </location>
</feature>
<dbReference type="KEGG" id="orz:FNH13_06745"/>
<keyword evidence="4" id="KW-1185">Reference proteome</keyword>
<name>A0A516G9C4_9MICO</name>
<feature type="region of interest" description="Disordered" evidence="1">
    <location>
        <begin position="1"/>
        <end position="52"/>
    </location>
</feature>
<dbReference type="AlphaFoldDB" id="A0A516G9C4"/>
<dbReference type="EMBL" id="CP041616">
    <property type="protein sequence ID" value="QDO88082.1"/>
    <property type="molecule type" value="Genomic_DNA"/>
</dbReference>
<gene>
    <name evidence="3" type="ORF">FNH13_06745</name>
</gene>
<dbReference type="RefSeq" id="WP_143782757.1">
    <property type="nucleotide sequence ID" value="NZ_CP041616.1"/>
</dbReference>
<feature type="transmembrane region" description="Helical" evidence="2">
    <location>
        <begin position="86"/>
        <end position="107"/>
    </location>
</feature>
<evidence type="ECO:0000256" key="2">
    <source>
        <dbReference type="SAM" id="Phobius"/>
    </source>
</evidence>
<evidence type="ECO:0000313" key="4">
    <source>
        <dbReference type="Proteomes" id="UP000315395"/>
    </source>
</evidence>
<proteinExistence type="predicted"/>
<feature type="compositionally biased region" description="Pro residues" evidence="1">
    <location>
        <begin position="10"/>
        <end position="19"/>
    </location>
</feature>
<evidence type="ECO:0000256" key="1">
    <source>
        <dbReference type="SAM" id="MobiDB-lite"/>
    </source>
</evidence>
<keyword evidence="2" id="KW-1133">Transmembrane helix</keyword>
<keyword evidence="2" id="KW-0812">Transmembrane</keyword>
<sequence length="137" mass="14528">MADPEYNSPPNWPVPPEGWTPPEGWQPDPAWGPAPEGWEFWTQAGGATGGRPNRNAWGRTAVIAAISVAILAIFPLVGGADNLAEVIGSFAGRALVAFLITAVWAFFSRKPWGWGRYVLTFVAITVLLAAIGNAGNA</sequence>
<accession>A0A516G9C4</accession>
<keyword evidence="2" id="KW-0472">Membrane</keyword>
<feature type="transmembrane region" description="Helical" evidence="2">
    <location>
        <begin position="114"/>
        <end position="134"/>
    </location>
</feature>
<evidence type="ECO:0000313" key="3">
    <source>
        <dbReference type="EMBL" id="QDO88082.1"/>
    </source>
</evidence>
<dbReference type="OrthoDB" id="9811665at2"/>
<dbReference type="Proteomes" id="UP000315395">
    <property type="component" value="Chromosome"/>
</dbReference>
<reference evidence="3 4" key="1">
    <citation type="submission" date="2019-07" db="EMBL/GenBank/DDBJ databases">
        <title>complete genome sequencing of Ornithinimicrobium sp. H23M54.</title>
        <authorList>
            <person name="Bae J.-W."/>
            <person name="Lee S.-Y."/>
        </authorList>
    </citation>
    <scope>NUCLEOTIDE SEQUENCE [LARGE SCALE GENOMIC DNA]</scope>
    <source>
        <strain evidence="3 4">H23M54</strain>
    </source>
</reference>